<dbReference type="Proteomes" id="UP000887580">
    <property type="component" value="Unplaced"/>
</dbReference>
<dbReference type="WBParaSite" id="PS1159_v2.g20237.t1">
    <property type="protein sequence ID" value="PS1159_v2.g20237.t1"/>
    <property type="gene ID" value="PS1159_v2.g20237"/>
</dbReference>
<evidence type="ECO:0000313" key="2">
    <source>
        <dbReference type="WBParaSite" id="PS1159_v2.g20237.t1"/>
    </source>
</evidence>
<protein>
    <submittedName>
        <fullName evidence="2">N-acetyltransferase domain-containing protein</fullName>
    </submittedName>
</protein>
<name>A0AC35FTK6_9BILA</name>
<accession>A0AC35FTK6</accession>
<organism evidence="1 2">
    <name type="scientific">Panagrolaimus sp. PS1159</name>
    <dbReference type="NCBI Taxonomy" id="55785"/>
    <lineage>
        <taxon>Eukaryota</taxon>
        <taxon>Metazoa</taxon>
        <taxon>Ecdysozoa</taxon>
        <taxon>Nematoda</taxon>
        <taxon>Chromadorea</taxon>
        <taxon>Rhabditida</taxon>
        <taxon>Tylenchina</taxon>
        <taxon>Panagrolaimomorpha</taxon>
        <taxon>Panagrolaimoidea</taxon>
        <taxon>Panagrolaimidae</taxon>
        <taxon>Panagrolaimus</taxon>
    </lineage>
</organism>
<proteinExistence type="predicted"/>
<sequence>MTEKMNENHKVQFEDDPQKSNPQCAYKFGTFDRPKTLQNKKVIALIRNGERIDRVFPEWLNLNFTDSEEYLPTDLNQPIEMLKRSGGIGDYIDDSPITEIGDLTSECLGRSFRSHGIWPLQKVYSSPSLRCIQSAAAFIKGLNKNIKLCVEPGLFDWTKWYKNIPKFLSIDELVKAGYSIDTEYIPFKKVDELKERIGKETIDEFYSRIRACISAITSASTSTSKPERIAIITHSTSIDASIKALRKCPPRLITETNMTQMGMHYPYSTTVMLAKDHHNWSFVYQPIAPFSYLGISNKADVKFINSTTRAKNNNVYNEYDFIPLIRRQEYIEDCINLLNQEWPRSFAARENSLKRALNEVPDLSLILLTKSDQKLIGHARICILPFNLESCWVESVIVDNSLRGKGIGKILMNFIEEKAKELGYSEIYLSTEDKEIFYKKCGYQECAPLLNVGAASKLMKHGGLNKLLKPKTIDKVETFIPKFSQSCSSSVAPPPPPPPIPISKPQSKSKTYFLKKIK</sequence>
<evidence type="ECO:0000313" key="1">
    <source>
        <dbReference type="Proteomes" id="UP000887580"/>
    </source>
</evidence>
<reference evidence="2" key="1">
    <citation type="submission" date="2022-11" db="UniProtKB">
        <authorList>
            <consortium name="WormBaseParasite"/>
        </authorList>
    </citation>
    <scope>IDENTIFICATION</scope>
</reference>